<dbReference type="Proteomes" id="UP000467840">
    <property type="component" value="Chromosome 15"/>
</dbReference>
<sequence>MVFQMVILKLAEWVLYQLLANSCYRAARKMISYGFSFKNPSLKSSQQQVHLFPNVDKCGLENRGSDTLVCDIQGTLLRTRSFFPYFMLIAFEGGSIFRAFLLLLSCPVLWVLDFELQLRVMIFITFCGLKKRDIESVGRTVLPKFYLENVHLQAYELLASTGSRIVFTSVPRVMVEGFLKEYLSVNEVMGTELHTVGNYFTGLLSNSGLLVKHRALKDYFGEKMPEIGLGSSSLRDHLFISLCKSGVDLSVKGSATTSSGHKRGVLYVCTHRTLLDPVFLSTSLGKPLTAVTYSLSKMSEIIAPIKTVRLTRQRKRDGETMQRLLSEELADDIVPVAVNTRVSMFYGTTASGLKCLDPVFFLMNPRPSYHIHILDKLPRELTRAGGRSSCEVANYIQKQLADTLGFECTTLTRKDKYMMLAGNEGVVQDNNTRKPA</sequence>
<evidence type="ECO:0000313" key="11">
    <source>
        <dbReference type="Proteomes" id="UP000467840"/>
    </source>
</evidence>
<comment type="subcellular location">
    <subcellularLocation>
        <location evidence="1">Membrane</location>
    </subcellularLocation>
</comment>
<dbReference type="PANTHER" id="PTHR15486:SF0">
    <property type="entry name" value="GLYCEROL-3-PHOSPHATE ACYLTRANSFERASE 1"/>
    <property type="match status" value="1"/>
</dbReference>
<evidence type="ECO:0000256" key="1">
    <source>
        <dbReference type="ARBA" id="ARBA00004370"/>
    </source>
</evidence>
<keyword evidence="3" id="KW-0808">Transferase</keyword>
<keyword evidence="6" id="KW-0472">Membrane</keyword>
<evidence type="ECO:0000256" key="8">
    <source>
        <dbReference type="SAM" id="SignalP"/>
    </source>
</evidence>
<evidence type="ECO:0000256" key="6">
    <source>
        <dbReference type="ARBA" id="ARBA00023136"/>
    </source>
</evidence>
<comment type="similarity">
    <text evidence="2">Belongs to the GPAT/DAPAT family.</text>
</comment>
<evidence type="ECO:0000313" key="10">
    <source>
        <dbReference type="EMBL" id="KAF2314795.1"/>
    </source>
</evidence>
<evidence type="ECO:0000256" key="3">
    <source>
        <dbReference type="ARBA" id="ARBA00022679"/>
    </source>
</evidence>
<keyword evidence="7" id="KW-0012">Acyltransferase</keyword>
<reference evidence="10 11" key="1">
    <citation type="journal article" date="2020" name="Mol. Plant">
        <title>The Chromosome-Based Rubber Tree Genome Provides New Insights into Spurge Genome Evolution and Rubber Biosynthesis.</title>
        <authorList>
            <person name="Liu J."/>
            <person name="Shi C."/>
            <person name="Shi C.C."/>
            <person name="Li W."/>
            <person name="Zhang Q.J."/>
            <person name="Zhang Y."/>
            <person name="Li K."/>
            <person name="Lu H.F."/>
            <person name="Shi C."/>
            <person name="Zhu S.T."/>
            <person name="Xiao Z.Y."/>
            <person name="Nan H."/>
            <person name="Yue Y."/>
            <person name="Zhu X.G."/>
            <person name="Wu Y."/>
            <person name="Hong X.N."/>
            <person name="Fan G.Y."/>
            <person name="Tong Y."/>
            <person name="Zhang D."/>
            <person name="Mao C.L."/>
            <person name="Liu Y.L."/>
            <person name="Hao S.J."/>
            <person name="Liu W.Q."/>
            <person name="Lv M.Q."/>
            <person name="Zhang H.B."/>
            <person name="Liu Y."/>
            <person name="Hu-Tang G.R."/>
            <person name="Wang J.P."/>
            <person name="Wang J.H."/>
            <person name="Sun Y.H."/>
            <person name="Ni S.B."/>
            <person name="Chen W.B."/>
            <person name="Zhang X.C."/>
            <person name="Jiao Y.N."/>
            <person name="Eichler E.E."/>
            <person name="Li G.H."/>
            <person name="Liu X."/>
            <person name="Gao L.Z."/>
        </authorList>
    </citation>
    <scope>NUCLEOTIDE SEQUENCE [LARGE SCALE GENOMIC DNA]</scope>
    <source>
        <strain evidence="11">cv. GT1</strain>
        <tissue evidence="10">Leaf</tissue>
    </source>
</reference>
<evidence type="ECO:0000256" key="5">
    <source>
        <dbReference type="ARBA" id="ARBA00022989"/>
    </source>
</evidence>
<dbReference type="EMBL" id="JAAGAX010000005">
    <property type="protein sequence ID" value="KAF2314795.1"/>
    <property type="molecule type" value="Genomic_DNA"/>
</dbReference>
<dbReference type="PANTHER" id="PTHR15486">
    <property type="entry name" value="ANCIENT UBIQUITOUS PROTEIN"/>
    <property type="match status" value="1"/>
</dbReference>
<feature type="chain" id="PRO_5025389995" description="Glycerol-3-phosphate acyltransferase RAM2/GPAT1-8 HAD-like domain-containing protein" evidence="8">
    <location>
        <begin position="21"/>
        <end position="436"/>
    </location>
</feature>
<name>A0A6A6MQF0_HEVBR</name>
<evidence type="ECO:0000259" key="9">
    <source>
        <dbReference type="Pfam" id="PF23270"/>
    </source>
</evidence>
<keyword evidence="11" id="KW-1185">Reference proteome</keyword>
<dbReference type="AlphaFoldDB" id="A0A6A6MQF0"/>
<dbReference type="GO" id="GO:0016791">
    <property type="term" value="F:phosphatase activity"/>
    <property type="evidence" value="ECO:0007669"/>
    <property type="project" value="TreeGrafter"/>
</dbReference>
<keyword evidence="4" id="KW-0812">Transmembrane</keyword>
<comment type="caution">
    <text evidence="10">The sequence shown here is derived from an EMBL/GenBank/DDBJ whole genome shotgun (WGS) entry which is preliminary data.</text>
</comment>
<proteinExistence type="inferred from homology"/>
<feature type="signal peptide" evidence="8">
    <location>
        <begin position="1"/>
        <end position="20"/>
    </location>
</feature>
<keyword evidence="8" id="KW-0732">Signal</keyword>
<accession>A0A6A6MQF0</accession>
<dbReference type="GO" id="GO:0010143">
    <property type="term" value="P:cutin biosynthetic process"/>
    <property type="evidence" value="ECO:0007669"/>
    <property type="project" value="TreeGrafter"/>
</dbReference>
<evidence type="ECO:0000256" key="4">
    <source>
        <dbReference type="ARBA" id="ARBA00022692"/>
    </source>
</evidence>
<dbReference type="GO" id="GO:0090447">
    <property type="term" value="F:glycerol-3-phosphate 2-O-acyltransferase activity"/>
    <property type="evidence" value="ECO:0007669"/>
    <property type="project" value="TreeGrafter"/>
</dbReference>
<gene>
    <name evidence="10" type="ORF">GH714_033605</name>
</gene>
<dbReference type="SUPFAM" id="SSF69593">
    <property type="entry name" value="Glycerol-3-phosphate (1)-acyltransferase"/>
    <property type="match status" value="1"/>
</dbReference>
<evidence type="ECO:0000256" key="2">
    <source>
        <dbReference type="ARBA" id="ARBA00007937"/>
    </source>
</evidence>
<protein>
    <recommendedName>
        <fullName evidence="9">Glycerol-3-phosphate acyltransferase RAM2/GPAT1-8 HAD-like domain-containing protein</fullName>
    </recommendedName>
</protein>
<dbReference type="InterPro" id="IPR056462">
    <property type="entry name" value="HAD_RAM2/GPAT1-8"/>
</dbReference>
<dbReference type="Pfam" id="PF23270">
    <property type="entry name" value="HAD_RAM2_N"/>
    <property type="match status" value="1"/>
</dbReference>
<organism evidence="10 11">
    <name type="scientific">Hevea brasiliensis</name>
    <name type="common">Para rubber tree</name>
    <name type="synonym">Siphonia brasiliensis</name>
    <dbReference type="NCBI Taxonomy" id="3981"/>
    <lineage>
        <taxon>Eukaryota</taxon>
        <taxon>Viridiplantae</taxon>
        <taxon>Streptophyta</taxon>
        <taxon>Embryophyta</taxon>
        <taxon>Tracheophyta</taxon>
        <taxon>Spermatophyta</taxon>
        <taxon>Magnoliopsida</taxon>
        <taxon>eudicotyledons</taxon>
        <taxon>Gunneridae</taxon>
        <taxon>Pentapetalae</taxon>
        <taxon>rosids</taxon>
        <taxon>fabids</taxon>
        <taxon>Malpighiales</taxon>
        <taxon>Euphorbiaceae</taxon>
        <taxon>Crotonoideae</taxon>
        <taxon>Micrandreae</taxon>
        <taxon>Hevea</taxon>
    </lineage>
</organism>
<dbReference type="GO" id="GO:0016020">
    <property type="term" value="C:membrane"/>
    <property type="evidence" value="ECO:0007669"/>
    <property type="project" value="UniProtKB-SubCell"/>
</dbReference>
<evidence type="ECO:0000256" key="7">
    <source>
        <dbReference type="ARBA" id="ARBA00023315"/>
    </source>
</evidence>
<keyword evidence="5" id="KW-1133">Transmembrane helix</keyword>
<feature type="domain" description="Glycerol-3-phosphate acyltransferase RAM2/GPAT1-8 HAD-like" evidence="9">
    <location>
        <begin position="67"/>
        <end position="245"/>
    </location>
</feature>